<reference evidence="2 3" key="1">
    <citation type="journal article" date="2019" name="Appl. Microbiol. Biotechnol.">
        <title>Genome sequence of Isaria javanica and comparative genome analysis insights into family S53 peptidase evolution in fungal entomopathogens.</title>
        <authorList>
            <person name="Lin R."/>
            <person name="Zhang X."/>
            <person name="Xin B."/>
            <person name="Zou M."/>
            <person name="Gao Y."/>
            <person name="Qin F."/>
            <person name="Hu Q."/>
            <person name="Xie B."/>
            <person name="Cheng X."/>
        </authorList>
    </citation>
    <scope>NUCLEOTIDE SEQUENCE [LARGE SCALE GENOMIC DNA]</scope>
    <source>
        <strain evidence="2 3">IJ1G</strain>
    </source>
</reference>
<feature type="domain" description="N-acetyltransferase" evidence="1">
    <location>
        <begin position="87"/>
        <end position="223"/>
    </location>
</feature>
<dbReference type="InterPro" id="IPR052523">
    <property type="entry name" value="Trichothecene_AcTrans"/>
</dbReference>
<keyword evidence="3" id="KW-1185">Reference proteome</keyword>
<dbReference type="AlphaFoldDB" id="A0A545VUP5"/>
<name>A0A545VUP5_9HYPO</name>
<dbReference type="CDD" id="cd04301">
    <property type="entry name" value="NAT_SF"/>
    <property type="match status" value="1"/>
</dbReference>
<accession>A0A545VUP5</accession>
<dbReference type="Pfam" id="PF00583">
    <property type="entry name" value="Acetyltransf_1"/>
    <property type="match status" value="1"/>
</dbReference>
<dbReference type="GO" id="GO:0016747">
    <property type="term" value="F:acyltransferase activity, transferring groups other than amino-acyl groups"/>
    <property type="evidence" value="ECO:0007669"/>
    <property type="project" value="InterPro"/>
</dbReference>
<keyword evidence="2" id="KW-0012">Acyltransferase</keyword>
<dbReference type="OrthoDB" id="410198at2759"/>
<dbReference type="STRING" id="43265.A0A545VUP5"/>
<dbReference type="PANTHER" id="PTHR42791:SF14">
    <property type="entry name" value="N-ACETYLTRANSFERASE DOMAIN-CONTAINING PROTEIN"/>
    <property type="match status" value="1"/>
</dbReference>
<proteinExistence type="predicted"/>
<dbReference type="InterPro" id="IPR016181">
    <property type="entry name" value="Acyl_CoA_acyltransferase"/>
</dbReference>
<evidence type="ECO:0000313" key="2">
    <source>
        <dbReference type="EMBL" id="TQV93190.1"/>
    </source>
</evidence>
<dbReference type="Proteomes" id="UP000315783">
    <property type="component" value="Unassembled WGS sequence"/>
</dbReference>
<dbReference type="PANTHER" id="PTHR42791">
    <property type="entry name" value="GNAT FAMILY ACETYLTRANSFERASE"/>
    <property type="match status" value="1"/>
</dbReference>
<evidence type="ECO:0000313" key="3">
    <source>
        <dbReference type="Proteomes" id="UP000315783"/>
    </source>
</evidence>
<sequence length="234" mass="25601">MGNPNFSIQPSTEADMVRCAEIMTIAFASDPIGPLVFGPATPSSYQVTAAAHWRAHLEHAAAFPTSCPFAIKCVHTDPNPDPDTAATKTTIVATAEWAVYNRERATAAEWSVDPWTNRLEYVEPAEVRAAAKAIMDPVVAARQGFVRGRPYGLLTFMAVDPAWRRQGAATACVRWGMDRCAELGVPAYLEATEEGAKAYASMGWERVDVGGGEVAYPPMMWWPEGVERWPELKK</sequence>
<dbReference type="EMBL" id="SPUK01000012">
    <property type="protein sequence ID" value="TQV93190.1"/>
    <property type="molecule type" value="Genomic_DNA"/>
</dbReference>
<evidence type="ECO:0000259" key="1">
    <source>
        <dbReference type="PROSITE" id="PS51186"/>
    </source>
</evidence>
<dbReference type="PROSITE" id="PS51186">
    <property type="entry name" value="GNAT"/>
    <property type="match status" value="1"/>
</dbReference>
<dbReference type="InterPro" id="IPR000182">
    <property type="entry name" value="GNAT_dom"/>
</dbReference>
<comment type="caution">
    <text evidence="2">The sequence shown here is derived from an EMBL/GenBank/DDBJ whole genome shotgun (WGS) entry which is preliminary data.</text>
</comment>
<keyword evidence="2" id="KW-0808">Transferase</keyword>
<organism evidence="2 3">
    <name type="scientific">Cordyceps javanica</name>
    <dbReference type="NCBI Taxonomy" id="43265"/>
    <lineage>
        <taxon>Eukaryota</taxon>
        <taxon>Fungi</taxon>
        <taxon>Dikarya</taxon>
        <taxon>Ascomycota</taxon>
        <taxon>Pezizomycotina</taxon>
        <taxon>Sordariomycetes</taxon>
        <taxon>Hypocreomycetidae</taxon>
        <taxon>Hypocreales</taxon>
        <taxon>Cordycipitaceae</taxon>
        <taxon>Cordyceps</taxon>
    </lineage>
</organism>
<protein>
    <submittedName>
        <fullName evidence="2">Acyl-CoA N-acyltransferase</fullName>
    </submittedName>
</protein>
<dbReference type="SUPFAM" id="SSF55729">
    <property type="entry name" value="Acyl-CoA N-acyltransferases (Nat)"/>
    <property type="match status" value="2"/>
</dbReference>
<gene>
    <name evidence="2" type="ORF">IF1G_07768</name>
</gene>
<dbReference type="Gene3D" id="3.40.630.30">
    <property type="match status" value="1"/>
</dbReference>